<feature type="transmembrane region" description="Helical" evidence="1">
    <location>
        <begin position="7"/>
        <end position="26"/>
    </location>
</feature>
<reference evidence="3 4" key="1">
    <citation type="journal article" date="2013" name="Int. J. Syst. Evol. Microbiol.">
        <title>Marinoscillum luteum sp. nov., isolated from marine sediment.</title>
        <authorList>
            <person name="Cha I.T."/>
            <person name="Park S.J."/>
            <person name="Kim S.J."/>
            <person name="Kim J.G."/>
            <person name="Jung M.Y."/>
            <person name="Shin K.S."/>
            <person name="Kwon K.K."/>
            <person name="Yang S.H."/>
            <person name="Seo Y.S."/>
            <person name="Rhee S.K."/>
        </authorList>
    </citation>
    <scope>NUCLEOTIDE SEQUENCE [LARGE SCALE GENOMIC DNA]</scope>
    <source>
        <strain evidence="3 4">KCTC 23939</strain>
    </source>
</reference>
<gene>
    <name evidence="3" type="ORF">ACHKAR_08715</name>
</gene>
<evidence type="ECO:0000313" key="3">
    <source>
        <dbReference type="EMBL" id="MFH6983517.1"/>
    </source>
</evidence>
<comment type="caution">
    <text evidence="3">The sequence shown here is derived from an EMBL/GenBank/DDBJ whole genome shotgun (WGS) entry which is preliminary data.</text>
</comment>
<dbReference type="Gene3D" id="2.160.20.120">
    <property type="match status" value="1"/>
</dbReference>
<dbReference type="EMBL" id="JBIPKE010000015">
    <property type="protein sequence ID" value="MFH6983517.1"/>
    <property type="molecule type" value="Genomic_DNA"/>
</dbReference>
<keyword evidence="1" id="KW-1133">Transmembrane helix</keyword>
<feature type="domain" description="Putative auto-transporter adhesin head GIN" evidence="2">
    <location>
        <begin position="51"/>
        <end position="170"/>
    </location>
</feature>
<dbReference type="Proteomes" id="UP001610063">
    <property type="component" value="Unassembled WGS sequence"/>
</dbReference>
<keyword evidence="1" id="KW-0812">Transmembrane</keyword>
<evidence type="ECO:0000313" key="4">
    <source>
        <dbReference type="Proteomes" id="UP001610063"/>
    </source>
</evidence>
<name>A0ABW7N7Q7_9BACT</name>
<accession>A0ABW7N7Q7</accession>
<dbReference type="RefSeq" id="WP_395417076.1">
    <property type="nucleotide sequence ID" value="NZ_JBIPKE010000015.1"/>
</dbReference>
<evidence type="ECO:0000259" key="2">
    <source>
        <dbReference type="Pfam" id="PF10988"/>
    </source>
</evidence>
<protein>
    <submittedName>
        <fullName evidence="3">GIN domain-containing protein</fullName>
    </submittedName>
</protein>
<keyword evidence="1" id="KW-0472">Membrane</keyword>
<proteinExistence type="predicted"/>
<keyword evidence="4" id="KW-1185">Reference proteome</keyword>
<organism evidence="3 4">
    <name type="scientific">Marinoscillum luteum</name>
    <dbReference type="NCBI Taxonomy" id="861051"/>
    <lineage>
        <taxon>Bacteria</taxon>
        <taxon>Pseudomonadati</taxon>
        <taxon>Bacteroidota</taxon>
        <taxon>Cytophagia</taxon>
        <taxon>Cytophagales</taxon>
        <taxon>Reichenbachiellaceae</taxon>
        <taxon>Marinoscillum</taxon>
    </lineage>
</organism>
<sequence>MKTSKKILLIVAGIFGGLLIVSLISFRKETMAVVSDIQARSPFAPVAVEGFDQVDFSGKWNAKIRFGLEQRVLLQTGHAEGLNPVLENVDGTLYLKTANNGESSDTIHVKITVPRLRTIRASGGAMINYADFDSDTLRVVLEGGSTFSGYENVFDYTSFEVSGDSQIKLSK</sequence>
<dbReference type="InterPro" id="IPR021255">
    <property type="entry name" value="DUF2807"/>
</dbReference>
<dbReference type="Pfam" id="PF10988">
    <property type="entry name" value="DUF2807"/>
    <property type="match status" value="1"/>
</dbReference>
<evidence type="ECO:0000256" key="1">
    <source>
        <dbReference type="SAM" id="Phobius"/>
    </source>
</evidence>